<accession>A0AC60PJ21</accession>
<protein>
    <submittedName>
        <fullName evidence="1">Uncharacterized protein</fullName>
    </submittedName>
</protein>
<name>A0AC60PJ21_IXOPE</name>
<evidence type="ECO:0000313" key="1">
    <source>
        <dbReference type="EMBL" id="KAG0419886.1"/>
    </source>
</evidence>
<sequence>LWGLRGPSGPADNLVRRDGFGSNAVRPDSLEFGTSSVSMRRFNWCASVLVLVLLCLSTVKHVRGQSTGGEKGEEYYNHGEMTAFLRNVSANYPDLTRLYSIGKSVQNRDLWVLLISKDPNEETVLKPNVKYVANMHGNEAVGRQLMVYLIEHLLTRYDTDAHVRYLLDNTRIHIMPSMNPDGFEISQEGDCTSTQGRENAKGLDLNRNFPNPFNTQKEPEQPETTAVRNWISQIPFVLSGSIHGGVKVVSYPFDMPPSVDLERNNYESLTPDDDVFKHIAKVYSFNHANMYRGAPCPSNGLSFPNGITNGAAWYTLEGSMTDYNYVWGGCMEVALEISCCKFPPRQELPGLWGENKQSLLALLGEAQRGIRGIVTDEENNPVVKASLKISKRRIGFKTTSRGEYWRILRPGSYTLEVSAPGFHISKQDFVVLDQQISILNVTLKSLQAHNDTFVELTRPQEPSPSPDPAVVRLRLVQRSATQREKPKLNVSNFIPSAAVGSRPEARTFMKYGNEEKQVKASLL</sequence>
<dbReference type="EMBL" id="JABSTQ010010568">
    <property type="protein sequence ID" value="KAG0419886.1"/>
    <property type="molecule type" value="Genomic_DNA"/>
</dbReference>
<reference evidence="1 2" key="1">
    <citation type="journal article" date="2020" name="Cell">
        <title>Large-Scale Comparative Analyses of Tick Genomes Elucidate Their Genetic Diversity and Vector Capacities.</title>
        <authorList>
            <consortium name="Tick Genome and Microbiome Consortium (TIGMIC)"/>
            <person name="Jia N."/>
            <person name="Wang J."/>
            <person name="Shi W."/>
            <person name="Du L."/>
            <person name="Sun Y."/>
            <person name="Zhan W."/>
            <person name="Jiang J.F."/>
            <person name="Wang Q."/>
            <person name="Zhang B."/>
            <person name="Ji P."/>
            <person name="Bell-Sakyi L."/>
            <person name="Cui X.M."/>
            <person name="Yuan T.T."/>
            <person name="Jiang B.G."/>
            <person name="Yang W.F."/>
            <person name="Lam T.T."/>
            <person name="Chang Q.C."/>
            <person name="Ding S.J."/>
            <person name="Wang X.J."/>
            <person name="Zhu J.G."/>
            <person name="Ruan X.D."/>
            <person name="Zhao L."/>
            <person name="Wei J.T."/>
            <person name="Ye R.Z."/>
            <person name="Que T.C."/>
            <person name="Du C.H."/>
            <person name="Zhou Y.H."/>
            <person name="Cheng J.X."/>
            <person name="Dai P.F."/>
            <person name="Guo W.B."/>
            <person name="Han X.H."/>
            <person name="Huang E.J."/>
            <person name="Li L.F."/>
            <person name="Wei W."/>
            <person name="Gao Y.C."/>
            <person name="Liu J.Z."/>
            <person name="Shao H.Z."/>
            <person name="Wang X."/>
            <person name="Wang C.C."/>
            <person name="Yang T.C."/>
            <person name="Huo Q.B."/>
            <person name="Li W."/>
            <person name="Chen H.Y."/>
            <person name="Chen S.E."/>
            <person name="Zhou L.G."/>
            <person name="Ni X.B."/>
            <person name="Tian J.H."/>
            <person name="Sheng Y."/>
            <person name="Liu T."/>
            <person name="Pan Y.S."/>
            <person name="Xia L.Y."/>
            <person name="Li J."/>
            <person name="Zhao F."/>
            <person name="Cao W.C."/>
        </authorList>
    </citation>
    <scope>NUCLEOTIDE SEQUENCE [LARGE SCALE GENOMIC DNA]</scope>
    <source>
        <strain evidence="1">Iper-2018</strain>
    </source>
</reference>
<organism evidence="1 2">
    <name type="scientific">Ixodes persulcatus</name>
    <name type="common">Taiga tick</name>
    <dbReference type="NCBI Taxonomy" id="34615"/>
    <lineage>
        <taxon>Eukaryota</taxon>
        <taxon>Metazoa</taxon>
        <taxon>Ecdysozoa</taxon>
        <taxon>Arthropoda</taxon>
        <taxon>Chelicerata</taxon>
        <taxon>Arachnida</taxon>
        <taxon>Acari</taxon>
        <taxon>Parasitiformes</taxon>
        <taxon>Ixodida</taxon>
        <taxon>Ixodoidea</taxon>
        <taxon>Ixodidae</taxon>
        <taxon>Ixodinae</taxon>
        <taxon>Ixodes</taxon>
    </lineage>
</organism>
<proteinExistence type="predicted"/>
<gene>
    <name evidence="1" type="ORF">HPB47_003815</name>
</gene>
<comment type="caution">
    <text evidence="1">The sequence shown here is derived from an EMBL/GenBank/DDBJ whole genome shotgun (WGS) entry which is preliminary data.</text>
</comment>
<feature type="non-terminal residue" evidence="1">
    <location>
        <position position="1"/>
    </location>
</feature>
<dbReference type="Proteomes" id="UP000805193">
    <property type="component" value="Unassembled WGS sequence"/>
</dbReference>
<evidence type="ECO:0000313" key="2">
    <source>
        <dbReference type="Proteomes" id="UP000805193"/>
    </source>
</evidence>
<keyword evidence="2" id="KW-1185">Reference proteome</keyword>